<reference evidence="7" key="1">
    <citation type="submission" date="2020-07" db="EMBL/GenBank/DDBJ databases">
        <title>Huge and variable diversity of episymbiotic CPR bacteria and DPANN archaea in groundwater ecosystems.</title>
        <authorList>
            <person name="He C.Y."/>
            <person name="Keren R."/>
            <person name="Whittaker M."/>
            <person name="Farag I.F."/>
            <person name="Doudna J."/>
            <person name="Cate J.H.D."/>
            <person name="Banfield J.F."/>
        </authorList>
    </citation>
    <scope>NUCLEOTIDE SEQUENCE</scope>
    <source>
        <strain evidence="7">NC_groundwater_1520_Pr4_B-0.1um_53_5</strain>
    </source>
</reference>
<dbReference type="SUPFAM" id="SSF143865">
    <property type="entry name" value="CorA soluble domain-like"/>
    <property type="match status" value="1"/>
</dbReference>
<proteinExistence type="inferred from homology"/>
<dbReference type="CDD" id="cd12827">
    <property type="entry name" value="EcCorA_ZntB-like_u2"/>
    <property type="match status" value="1"/>
</dbReference>
<evidence type="ECO:0000256" key="2">
    <source>
        <dbReference type="ARBA" id="ARBA00009765"/>
    </source>
</evidence>
<dbReference type="InterPro" id="IPR045861">
    <property type="entry name" value="CorA_cytoplasmic_dom"/>
</dbReference>
<dbReference type="Gene3D" id="1.20.58.340">
    <property type="entry name" value="Magnesium transport protein CorA, transmembrane region"/>
    <property type="match status" value="2"/>
</dbReference>
<dbReference type="EMBL" id="JACQXR010000108">
    <property type="protein sequence ID" value="MBI4727183.1"/>
    <property type="molecule type" value="Genomic_DNA"/>
</dbReference>
<comment type="subcellular location">
    <subcellularLocation>
        <location evidence="1">Membrane</location>
        <topology evidence="1">Multi-pass membrane protein</topology>
    </subcellularLocation>
</comment>
<sequence>MDEHTLNSALDPDEQSRLEFEPEHLALILKRPQNYSAREEFLFKVSSFGLFLFKDRLAVVVSEDIPLFEGKIFNRVSSLSDAALKLIYRSIYHFVEHLKIINIVSDSLESKINSSMENRYLLNLFTLEKSLVYFNAINSNSMVIEKLKSNSTKIGFTPEEHEFLDDITIENNQCYKQADIYSNILASLMDARVSIVSNNLNVLMKTLNIITIGIMVPTFVVSAFSMNVKIPIQEHPWAFWIILALALVSVAGFMIFWRFKKW</sequence>
<protein>
    <submittedName>
        <fullName evidence="7">Magnesium transporter CorA family protein</fullName>
    </submittedName>
</protein>
<dbReference type="InterPro" id="IPR047199">
    <property type="entry name" value="CorA-like"/>
</dbReference>
<evidence type="ECO:0000256" key="5">
    <source>
        <dbReference type="ARBA" id="ARBA00023136"/>
    </source>
</evidence>
<feature type="transmembrane region" description="Helical" evidence="6">
    <location>
        <begin position="237"/>
        <end position="257"/>
    </location>
</feature>
<dbReference type="Proteomes" id="UP000736328">
    <property type="component" value="Unassembled WGS sequence"/>
</dbReference>
<comment type="similarity">
    <text evidence="2">Belongs to the CorA metal ion transporter (MIT) (TC 1.A.35) family.</text>
</comment>
<keyword evidence="3 6" id="KW-0812">Transmembrane</keyword>
<dbReference type="Gene3D" id="3.30.460.20">
    <property type="entry name" value="CorA soluble domain-like"/>
    <property type="match status" value="1"/>
</dbReference>
<dbReference type="Pfam" id="PF01544">
    <property type="entry name" value="CorA"/>
    <property type="match status" value="1"/>
</dbReference>
<keyword evidence="4 6" id="KW-1133">Transmembrane helix</keyword>
<gene>
    <name evidence="7" type="ORF">HY768_08190</name>
</gene>
<dbReference type="InterPro" id="IPR045863">
    <property type="entry name" value="CorA_TM1_TM2"/>
</dbReference>
<accession>A0A933IBZ6</accession>
<keyword evidence="5 6" id="KW-0472">Membrane</keyword>
<comment type="caution">
    <text evidence="7">The sequence shown here is derived from an EMBL/GenBank/DDBJ whole genome shotgun (WGS) entry which is preliminary data.</text>
</comment>
<dbReference type="PANTHER" id="PTHR47891">
    <property type="entry name" value="TRANSPORTER-RELATED"/>
    <property type="match status" value="1"/>
</dbReference>
<feature type="transmembrane region" description="Helical" evidence="6">
    <location>
        <begin position="207"/>
        <end position="225"/>
    </location>
</feature>
<dbReference type="SUPFAM" id="SSF144083">
    <property type="entry name" value="Magnesium transport protein CorA, transmembrane region"/>
    <property type="match status" value="1"/>
</dbReference>
<dbReference type="GO" id="GO:0016020">
    <property type="term" value="C:membrane"/>
    <property type="evidence" value="ECO:0007669"/>
    <property type="project" value="UniProtKB-SubCell"/>
</dbReference>
<evidence type="ECO:0000313" key="7">
    <source>
        <dbReference type="EMBL" id="MBI4727183.1"/>
    </source>
</evidence>
<evidence type="ECO:0000256" key="3">
    <source>
        <dbReference type="ARBA" id="ARBA00022692"/>
    </source>
</evidence>
<name>A0A933IBZ6_UNCT6</name>
<evidence type="ECO:0000313" key="8">
    <source>
        <dbReference type="Proteomes" id="UP000736328"/>
    </source>
</evidence>
<evidence type="ECO:0000256" key="4">
    <source>
        <dbReference type="ARBA" id="ARBA00022989"/>
    </source>
</evidence>
<dbReference type="AlphaFoldDB" id="A0A933IBZ6"/>
<evidence type="ECO:0000256" key="1">
    <source>
        <dbReference type="ARBA" id="ARBA00004141"/>
    </source>
</evidence>
<evidence type="ECO:0000256" key="6">
    <source>
        <dbReference type="SAM" id="Phobius"/>
    </source>
</evidence>
<dbReference type="GO" id="GO:0046873">
    <property type="term" value="F:metal ion transmembrane transporter activity"/>
    <property type="evidence" value="ECO:0007669"/>
    <property type="project" value="InterPro"/>
</dbReference>
<organism evidence="7 8">
    <name type="scientific">candidate division TA06 bacterium</name>
    <dbReference type="NCBI Taxonomy" id="2250710"/>
    <lineage>
        <taxon>Bacteria</taxon>
        <taxon>Bacteria division TA06</taxon>
    </lineage>
</organism>
<dbReference type="PANTHER" id="PTHR47891:SF2">
    <property type="entry name" value="MAGNESIUM AND COBALT TRANSPORTER"/>
    <property type="match status" value="1"/>
</dbReference>
<dbReference type="InterPro" id="IPR002523">
    <property type="entry name" value="MgTranspt_CorA/ZnTranspt_ZntB"/>
</dbReference>